<dbReference type="PANTHER" id="PTHR34825:SF1">
    <property type="entry name" value="AAA-ATPASE-LIKE DOMAIN-CONTAINING PROTEIN"/>
    <property type="match status" value="1"/>
</dbReference>
<protein>
    <submittedName>
        <fullName evidence="1">AAA family ATPase</fullName>
    </submittedName>
</protein>
<dbReference type="EMBL" id="WWTN01000013">
    <property type="protein sequence ID" value="MZH55980.1"/>
    <property type="molecule type" value="Genomic_DNA"/>
</dbReference>
<name>A0AB36B5C0_CLOIN</name>
<comment type="caution">
    <text evidence="1">The sequence shown here is derived from an EMBL/GenBank/DDBJ whole genome shotgun (WGS) entry which is preliminary data.</text>
</comment>
<dbReference type="AlphaFoldDB" id="A0AB36B5C0"/>
<gene>
    <name evidence="1" type="ORF">GT664_09480</name>
</gene>
<sequence length="94" mass="10648">MQSAYLNGYYDEMIEFLRNVFSTALKTNDALGKGVLTGCLRIAKESVFTGLNNFNVYSILQRKSSSCFGFTSEETKELLESYDMISCEATVKEW</sequence>
<proteinExistence type="predicted"/>
<evidence type="ECO:0000313" key="2">
    <source>
        <dbReference type="Proteomes" id="UP000604383"/>
    </source>
</evidence>
<dbReference type="PANTHER" id="PTHR34825">
    <property type="entry name" value="CONSERVED PROTEIN, WITH A WEAK D-GALACTARATE DEHYDRATASE/ALTRONATE HYDROLASE DOMAIN"/>
    <property type="match status" value="1"/>
</dbReference>
<evidence type="ECO:0000313" key="1">
    <source>
        <dbReference type="EMBL" id="MZH55980.1"/>
    </source>
</evidence>
<organism evidence="1 2">
    <name type="scientific">Clostridium innocuum</name>
    <dbReference type="NCBI Taxonomy" id="1522"/>
    <lineage>
        <taxon>Bacteria</taxon>
        <taxon>Bacillati</taxon>
        <taxon>Bacillota</taxon>
        <taxon>Clostridia</taxon>
        <taxon>Eubacteriales</taxon>
        <taxon>Clostridiaceae</taxon>
        <taxon>Clostridium</taxon>
    </lineage>
</organism>
<accession>A0AB36B5C0</accession>
<reference evidence="1" key="1">
    <citation type="journal article" date="2019" name="Nat. Med.">
        <title>A library of human gut bacterial isolates paired with longitudinal multiomics data enables mechanistic microbiome research.</title>
        <authorList>
            <person name="Poyet M."/>
            <person name="Groussin M."/>
            <person name="Gibbons S.M."/>
            <person name="Avila-Pacheco J."/>
            <person name="Jiang X."/>
            <person name="Kearney S.M."/>
            <person name="Perrotta A.R."/>
            <person name="Berdy B."/>
            <person name="Zhao S."/>
            <person name="Lieberman T.D."/>
            <person name="Swanson P.K."/>
            <person name="Smith M."/>
            <person name="Roesemann S."/>
            <person name="Alexander J.E."/>
            <person name="Rich S.A."/>
            <person name="Livny J."/>
            <person name="Vlamakis H."/>
            <person name="Clish C."/>
            <person name="Bullock K."/>
            <person name="Deik A."/>
            <person name="Scott J."/>
            <person name="Pierce K.A."/>
            <person name="Xavier R.J."/>
            <person name="Alm E.J."/>
        </authorList>
    </citation>
    <scope>NUCLEOTIDE SEQUENCE</scope>
    <source>
        <strain evidence="1">BIOML-A12</strain>
    </source>
</reference>
<dbReference type="Proteomes" id="UP000604383">
    <property type="component" value="Unassembled WGS sequence"/>
</dbReference>